<protein>
    <recommendedName>
        <fullName evidence="5 7">Adenylate kinase</fullName>
        <shortName evidence="5">AK</shortName>
        <ecNumber evidence="5 7">2.7.4.3</ecNumber>
    </recommendedName>
    <alternativeName>
        <fullName evidence="5">ATP-AMP transphosphorylase</fullName>
    </alternativeName>
    <alternativeName>
        <fullName evidence="5">ATP:AMP phosphotransferase</fullName>
    </alternativeName>
    <alternativeName>
        <fullName evidence="5">Adenylate monophosphate kinase</fullName>
    </alternativeName>
</protein>
<name>A0A517U6D5_9BACT</name>
<dbReference type="KEGG" id="llh:I41_54400"/>
<evidence type="ECO:0000256" key="3">
    <source>
        <dbReference type="ARBA" id="ARBA00022741"/>
    </source>
</evidence>
<feature type="binding site" evidence="5">
    <location>
        <begin position="85"/>
        <end position="88"/>
    </location>
    <ligand>
        <name>AMP</name>
        <dbReference type="ChEBI" id="CHEBI:456215"/>
    </ligand>
</feature>
<comment type="domain">
    <text evidence="5">Consists of three domains, a large central CORE domain and two small peripheral domains, NMPbind and LID, which undergo movements during catalysis. The LID domain closes over the site of phosphoryl transfer upon ATP binding. Assembling and dissambling the active center during each catalytic cycle provides an effective means to prevent ATP hydrolysis.</text>
</comment>
<dbReference type="InterPro" id="IPR000850">
    <property type="entry name" value="Adenylat/UMP-CMP_kin"/>
</dbReference>
<dbReference type="GO" id="GO:0005737">
    <property type="term" value="C:cytoplasm"/>
    <property type="evidence" value="ECO:0007669"/>
    <property type="project" value="UniProtKB-SubCell"/>
</dbReference>
<feature type="binding site" evidence="5">
    <location>
        <position position="168"/>
    </location>
    <ligand>
        <name>ATP</name>
        <dbReference type="ChEBI" id="CHEBI:30616"/>
    </ligand>
</feature>
<comment type="similarity">
    <text evidence="5 6">Belongs to the adenylate kinase family.</text>
</comment>
<organism evidence="8 9">
    <name type="scientific">Lacipirellula limnantheis</name>
    <dbReference type="NCBI Taxonomy" id="2528024"/>
    <lineage>
        <taxon>Bacteria</taxon>
        <taxon>Pseudomonadati</taxon>
        <taxon>Planctomycetota</taxon>
        <taxon>Planctomycetia</taxon>
        <taxon>Pirellulales</taxon>
        <taxon>Lacipirellulaceae</taxon>
        <taxon>Lacipirellula</taxon>
    </lineage>
</organism>
<dbReference type="InterPro" id="IPR027417">
    <property type="entry name" value="P-loop_NTPase"/>
</dbReference>
<keyword evidence="3 5" id="KW-0547">Nucleotide-binding</keyword>
<feature type="binding site" evidence="5">
    <location>
        <position position="140"/>
    </location>
    <ligand>
        <name>AMP</name>
        <dbReference type="ChEBI" id="CHEBI:456215"/>
    </ligand>
</feature>
<feature type="region of interest" description="NMP" evidence="5">
    <location>
        <begin position="30"/>
        <end position="59"/>
    </location>
</feature>
<dbReference type="Pfam" id="PF00406">
    <property type="entry name" value="ADK"/>
    <property type="match status" value="1"/>
</dbReference>
<dbReference type="PRINTS" id="PR00094">
    <property type="entry name" value="ADENYLTKNASE"/>
</dbReference>
<feature type="binding site" evidence="5">
    <location>
        <begin position="57"/>
        <end position="59"/>
    </location>
    <ligand>
        <name>AMP</name>
        <dbReference type="ChEBI" id="CHEBI:456215"/>
    </ligand>
</feature>
<gene>
    <name evidence="5 8" type="primary">adk</name>
    <name evidence="8" type="ORF">I41_54400</name>
</gene>
<dbReference type="SUPFAM" id="SSF52540">
    <property type="entry name" value="P-loop containing nucleoside triphosphate hydrolases"/>
    <property type="match status" value="1"/>
</dbReference>
<accession>A0A517U6D5</accession>
<comment type="caution">
    <text evidence="5">Lacks conserved residue(s) required for the propagation of feature annotation.</text>
</comment>
<dbReference type="PANTHER" id="PTHR23359">
    <property type="entry name" value="NUCLEOTIDE KINASE"/>
    <property type="match status" value="1"/>
</dbReference>
<dbReference type="NCBIfam" id="NF001381">
    <property type="entry name" value="PRK00279.1-3"/>
    <property type="match status" value="1"/>
</dbReference>
<feature type="binding site" evidence="5">
    <location>
        <position position="36"/>
    </location>
    <ligand>
        <name>AMP</name>
        <dbReference type="ChEBI" id="CHEBI:456215"/>
    </ligand>
</feature>
<evidence type="ECO:0000256" key="6">
    <source>
        <dbReference type="RuleBase" id="RU003330"/>
    </source>
</evidence>
<evidence type="ECO:0000313" key="9">
    <source>
        <dbReference type="Proteomes" id="UP000317909"/>
    </source>
</evidence>
<dbReference type="NCBIfam" id="NF011100">
    <property type="entry name" value="PRK14527.1"/>
    <property type="match status" value="1"/>
</dbReference>
<comment type="function">
    <text evidence="5">Catalyzes the reversible transfer of the terminal phosphate group between ATP and AMP. Plays an important role in cellular energy homeostasis and in adenine nucleotide metabolism.</text>
</comment>
<dbReference type="GO" id="GO:0005524">
    <property type="term" value="F:ATP binding"/>
    <property type="evidence" value="ECO:0007669"/>
    <property type="project" value="UniProtKB-UniRule"/>
</dbReference>
<proteinExistence type="inferred from homology"/>
<dbReference type="Gene3D" id="3.40.50.300">
    <property type="entry name" value="P-loop containing nucleotide triphosphate hydrolases"/>
    <property type="match status" value="1"/>
</dbReference>
<keyword evidence="9" id="KW-1185">Reference proteome</keyword>
<dbReference type="EMBL" id="CP036339">
    <property type="protein sequence ID" value="QDT76195.1"/>
    <property type="molecule type" value="Genomic_DNA"/>
</dbReference>
<evidence type="ECO:0000256" key="5">
    <source>
        <dbReference type="HAMAP-Rule" id="MF_00235"/>
    </source>
</evidence>
<keyword evidence="5" id="KW-0963">Cytoplasm</keyword>
<evidence type="ECO:0000256" key="1">
    <source>
        <dbReference type="ARBA" id="ARBA00022679"/>
    </source>
</evidence>
<evidence type="ECO:0000256" key="4">
    <source>
        <dbReference type="ARBA" id="ARBA00022777"/>
    </source>
</evidence>
<dbReference type="CDD" id="cd01428">
    <property type="entry name" value="ADK"/>
    <property type="match status" value="1"/>
</dbReference>
<keyword evidence="1 5" id="KW-0808">Transferase</keyword>
<feature type="binding site" evidence="5">
    <location>
        <position position="31"/>
    </location>
    <ligand>
        <name>AMP</name>
        <dbReference type="ChEBI" id="CHEBI:456215"/>
    </ligand>
</feature>
<dbReference type="HAMAP" id="MF_00235">
    <property type="entry name" value="Adenylate_kinase_Adk"/>
    <property type="match status" value="1"/>
</dbReference>
<sequence>MRIVLIGPPGAGKGTQAKRLTELLGVPHLSTGDMLRDAMRKGTEAGQQAAPFMKTGRLVPDDLVHQLVLERVAQADCANGYLLDGFPRTAAQAIMLDKMLAERKTPLDLAVLIQVPKDVLLERLAGRGRQDDDELVIVKRLEQYDELTHPMAAYYQGRGTLREIDGLGSPEEVFARIETELNGARH</sequence>
<dbReference type="EC" id="2.7.4.3" evidence="5 7"/>
<comment type="pathway">
    <text evidence="5">Purine metabolism; AMP biosynthesis via salvage pathway; AMP from ADP: step 1/1.</text>
</comment>
<keyword evidence="2 5" id="KW-0545">Nucleotide biosynthesis</keyword>
<dbReference type="NCBIfam" id="NF011104">
    <property type="entry name" value="PRK14531.1"/>
    <property type="match status" value="1"/>
</dbReference>
<dbReference type="UniPathway" id="UPA00588">
    <property type="reaction ID" value="UER00649"/>
</dbReference>
<feature type="binding site" evidence="5">
    <location>
        <position position="92"/>
    </location>
    <ligand>
        <name>AMP</name>
        <dbReference type="ChEBI" id="CHEBI:456215"/>
    </ligand>
</feature>
<comment type="subunit">
    <text evidence="5 7">Monomer.</text>
</comment>
<dbReference type="AlphaFoldDB" id="A0A517U6D5"/>
<feature type="binding site" evidence="5">
    <location>
        <position position="127"/>
    </location>
    <ligand>
        <name>ATP</name>
        <dbReference type="ChEBI" id="CHEBI:30616"/>
    </ligand>
</feature>
<comment type="catalytic activity">
    <reaction evidence="5 7">
        <text>AMP + ATP = 2 ADP</text>
        <dbReference type="Rhea" id="RHEA:12973"/>
        <dbReference type="ChEBI" id="CHEBI:30616"/>
        <dbReference type="ChEBI" id="CHEBI:456215"/>
        <dbReference type="ChEBI" id="CHEBI:456216"/>
        <dbReference type="EC" id="2.7.4.3"/>
    </reaction>
</comment>
<dbReference type="GO" id="GO:0004017">
    <property type="term" value="F:AMP kinase activity"/>
    <property type="evidence" value="ECO:0007669"/>
    <property type="project" value="UniProtKB-UniRule"/>
</dbReference>
<dbReference type="NCBIfam" id="NF011105">
    <property type="entry name" value="PRK14532.1"/>
    <property type="match status" value="1"/>
</dbReference>
<feature type="binding site" evidence="5">
    <location>
        <position position="129"/>
    </location>
    <ligand>
        <name>AMP</name>
        <dbReference type="ChEBI" id="CHEBI:456215"/>
    </ligand>
</feature>
<evidence type="ECO:0000313" key="8">
    <source>
        <dbReference type="EMBL" id="QDT76195.1"/>
    </source>
</evidence>
<dbReference type="Proteomes" id="UP000317909">
    <property type="component" value="Chromosome"/>
</dbReference>
<dbReference type="GO" id="GO:0044209">
    <property type="term" value="P:AMP salvage"/>
    <property type="evidence" value="ECO:0007669"/>
    <property type="project" value="UniProtKB-UniRule"/>
</dbReference>
<dbReference type="InterPro" id="IPR033690">
    <property type="entry name" value="Adenylat_kinase_CS"/>
</dbReference>
<dbReference type="RefSeq" id="WP_145435973.1">
    <property type="nucleotide sequence ID" value="NZ_CP036339.1"/>
</dbReference>
<keyword evidence="5 7" id="KW-0067">ATP-binding</keyword>
<dbReference type="PROSITE" id="PS00113">
    <property type="entry name" value="ADENYLATE_KINASE"/>
    <property type="match status" value="1"/>
</dbReference>
<evidence type="ECO:0000256" key="2">
    <source>
        <dbReference type="ARBA" id="ARBA00022727"/>
    </source>
</evidence>
<feature type="binding site" evidence="5">
    <location>
        <begin position="10"/>
        <end position="15"/>
    </location>
    <ligand>
        <name>ATP</name>
        <dbReference type="ChEBI" id="CHEBI:30616"/>
    </ligand>
</feature>
<dbReference type="OrthoDB" id="9805030at2"/>
<comment type="subcellular location">
    <subcellularLocation>
        <location evidence="5 7">Cytoplasm</location>
    </subcellularLocation>
</comment>
<keyword evidence="4 5" id="KW-0418">Kinase</keyword>
<evidence type="ECO:0000256" key="7">
    <source>
        <dbReference type="RuleBase" id="RU003331"/>
    </source>
</evidence>
<reference evidence="8 9" key="1">
    <citation type="submission" date="2019-02" db="EMBL/GenBank/DDBJ databases">
        <title>Deep-cultivation of Planctomycetes and their phenomic and genomic characterization uncovers novel biology.</title>
        <authorList>
            <person name="Wiegand S."/>
            <person name="Jogler M."/>
            <person name="Boedeker C."/>
            <person name="Pinto D."/>
            <person name="Vollmers J."/>
            <person name="Rivas-Marin E."/>
            <person name="Kohn T."/>
            <person name="Peeters S.H."/>
            <person name="Heuer A."/>
            <person name="Rast P."/>
            <person name="Oberbeckmann S."/>
            <person name="Bunk B."/>
            <person name="Jeske O."/>
            <person name="Meyerdierks A."/>
            <person name="Storesund J.E."/>
            <person name="Kallscheuer N."/>
            <person name="Luecker S."/>
            <person name="Lage O.M."/>
            <person name="Pohl T."/>
            <person name="Merkel B.J."/>
            <person name="Hornburger P."/>
            <person name="Mueller R.-W."/>
            <person name="Bruemmer F."/>
            <person name="Labrenz M."/>
            <person name="Spormann A.M."/>
            <person name="Op den Camp H."/>
            <person name="Overmann J."/>
            <person name="Amann R."/>
            <person name="Jetten M.S.M."/>
            <person name="Mascher T."/>
            <person name="Medema M.H."/>
            <person name="Devos D.P."/>
            <person name="Kaster A.-K."/>
            <person name="Ovreas L."/>
            <person name="Rohde M."/>
            <person name="Galperin M.Y."/>
            <person name="Jogler C."/>
        </authorList>
    </citation>
    <scope>NUCLEOTIDE SEQUENCE [LARGE SCALE GENOMIC DNA]</scope>
    <source>
        <strain evidence="8 9">I41</strain>
    </source>
</reference>